<evidence type="ECO:0000313" key="2">
    <source>
        <dbReference type="EMBL" id="VFQ71838.1"/>
    </source>
</evidence>
<gene>
    <name evidence="2" type="ORF">CCAM_LOCUS13614</name>
</gene>
<feature type="region of interest" description="Disordered" evidence="1">
    <location>
        <begin position="1"/>
        <end position="31"/>
    </location>
</feature>
<evidence type="ECO:0000256" key="1">
    <source>
        <dbReference type="SAM" id="MobiDB-lite"/>
    </source>
</evidence>
<dbReference type="EMBL" id="OOIL02001080">
    <property type="protein sequence ID" value="VFQ71838.1"/>
    <property type="molecule type" value="Genomic_DNA"/>
</dbReference>
<name>A0A484L6C2_9ASTE</name>
<organism evidence="2 3">
    <name type="scientific">Cuscuta campestris</name>
    <dbReference type="NCBI Taxonomy" id="132261"/>
    <lineage>
        <taxon>Eukaryota</taxon>
        <taxon>Viridiplantae</taxon>
        <taxon>Streptophyta</taxon>
        <taxon>Embryophyta</taxon>
        <taxon>Tracheophyta</taxon>
        <taxon>Spermatophyta</taxon>
        <taxon>Magnoliopsida</taxon>
        <taxon>eudicotyledons</taxon>
        <taxon>Gunneridae</taxon>
        <taxon>Pentapetalae</taxon>
        <taxon>asterids</taxon>
        <taxon>lamiids</taxon>
        <taxon>Solanales</taxon>
        <taxon>Convolvulaceae</taxon>
        <taxon>Cuscuteae</taxon>
        <taxon>Cuscuta</taxon>
        <taxon>Cuscuta subgen. Grammica</taxon>
        <taxon>Cuscuta sect. Cleistogrammica</taxon>
    </lineage>
</organism>
<reference evidence="2 3" key="1">
    <citation type="submission" date="2018-04" db="EMBL/GenBank/DDBJ databases">
        <authorList>
            <person name="Vogel A."/>
        </authorList>
    </citation>
    <scope>NUCLEOTIDE SEQUENCE [LARGE SCALE GENOMIC DNA]</scope>
</reference>
<keyword evidence="3" id="KW-1185">Reference proteome</keyword>
<dbReference type="AlphaFoldDB" id="A0A484L6C2"/>
<sequence>MVTVQNTESHEKESQDDSSVESYVGDSMDSGPELINVDDEGSIVMGKSKGDISEYIVNEDTLDLPSHECSVPVNASTCVVIAEFALLEGVDKVADEDCIHADNSISLDAIVLFDIVGVVKSEYLVSKKIVRCMFGLLFYFCHYTSSEKLLEDWSTNRCLFWFSTFSHV</sequence>
<protein>
    <submittedName>
        <fullName evidence="2">Uncharacterized protein</fullName>
    </submittedName>
</protein>
<accession>A0A484L6C2</accession>
<dbReference type="Proteomes" id="UP000595140">
    <property type="component" value="Unassembled WGS sequence"/>
</dbReference>
<evidence type="ECO:0000313" key="3">
    <source>
        <dbReference type="Proteomes" id="UP000595140"/>
    </source>
</evidence>
<proteinExistence type="predicted"/>